<evidence type="ECO:0000256" key="2">
    <source>
        <dbReference type="ARBA" id="ARBA00022679"/>
    </source>
</evidence>
<feature type="domain" description="Carbohydrate kinase PfkB" evidence="7">
    <location>
        <begin position="24"/>
        <end position="295"/>
    </location>
</feature>
<dbReference type="eggNOG" id="COG1105">
    <property type="taxonomic scope" value="Bacteria"/>
</dbReference>
<dbReference type="InterPro" id="IPR029056">
    <property type="entry name" value="Ribokinase-like"/>
</dbReference>
<dbReference type="InterPro" id="IPR017583">
    <property type="entry name" value="Tagatose/fructose_Pkinase"/>
</dbReference>
<dbReference type="Proteomes" id="UP000012019">
    <property type="component" value="Unassembled WGS sequence"/>
</dbReference>
<dbReference type="AlphaFoldDB" id="M7NXA0"/>
<dbReference type="PATRIC" id="fig|1286106.3.peg.1036"/>
<dbReference type="PANTHER" id="PTHR46566">
    <property type="entry name" value="1-PHOSPHOFRUCTOKINASE-RELATED"/>
    <property type="match status" value="1"/>
</dbReference>
<keyword evidence="4 8" id="KW-0418">Kinase</keyword>
<name>M7NXA0_9GAMM</name>
<proteinExistence type="inferred from homology"/>
<sequence>MTSEAAKITSLCLNPALDVTYHVNRLIPEQKSRSDAARHDPGGNGINVGRALQRMKFESTTFCVIAGAVGEILKQMLQQQLNNVTYHQVDGETRINSTVIETESHNQFQIVDAGTPISPRQLESVTEDFLQQTGQGFGILTGSLQPDVPTSLYAQLVENIHAQGGKAVVDSHGVVLKSAIAARPFLIKPNKYELETLLNVRLNTREAIAHSARQIQNHGVQYVCVSLGAEGAIIVGPDNSYHAKALKVPVNTTVGAGDSMVAGLVAGFSLDGQAQTALRYGIACGAGTVMHPGTELFSGHELADFRDRVKIKTLDI</sequence>
<dbReference type="PIRSF" id="PIRSF000535">
    <property type="entry name" value="1PFK/6PFK/LacC"/>
    <property type="match status" value="1"/>
</dbReference>
<dbReference type="PANTHER" id="PTHR46566:SF2">
    <property type="entry name" value="ATP-DEPENDENT 6-PHOSPHOFRUCTOKINASE ISOZYME 2"/>
    <property type="match status" value="1"/>
</dbReference>
<evidence type="ECO:0000256" key="4">
    <source>
        <dbReference type="ARBA" id="ARBA00022777"/>
    </source>
</evidence>
<dbReference type="SUPFAM" id="SSF53613">
    <property type="entry name" value="Ribokinase-like"/>
    <property type="match status" value="1"/>
</dbReference>
<evidence type="ECO:0000256" key="5">
    <source>
        <dbReference type="ARBA" id="ARBA00022840"/>
    </source>
</evidence>
<reference evidence="8 9" key="1">
    <citation type="journal article" date="2013" name="Genome Announc.">
        <title>Draft Genome Sequence of Methylophaga lonarensis MPLT, a Haloalkaliphilic (Non-Methane-Utilizing) Methylotroph.</title>
        <authorList>
            <person name="Shetty S.A."/>
            <person name="Marathe N.P."/>
            <person name="Munot H."/>
            <person name="Antony C.P."/>
            <person name="Dhotre D.P."/>
            <person name="Murrell J.C."/>
            <person name="Shouche Y.S."/>
        </authorList>
    </citation>
    <scope>NUCLEOTIDE SEQUENCE [LARGE SCALE GENOMIC DNA]</scope>
    <source>
        <strain evidence="8 9">MPL</strain>
    </source>
</reference>
<evidence type="ECO:0000256" key="3">
    <source>
        <dbReference type="ARBA" id="ARBA00022741"/>
    </source>
</evidence>
<accession>M7NXA0</accession>
<dbReference type="CDD" id="cd01164">
    <property type="entry name" value="FruK_PfkB_like"/>
    <property type="match status" value="1"/>
</dbReference>
<evidence type="ECO:0000256" key="1">
    <source>
        <dbReference type="ARBA" id="ARBA00010688"/>
    </source>
</evidence>
<dbReference type="STRING" id="1286106.MPL1_05162"/>
<keyword evidence="5" id="KW-0067">ATP-binding</keyword>
<evidence type="ECO:0000259" key="7">
    <source>
        <dbReference type="Pfam" id="PF00294"/>
    </source>
</evidence>
<evidence type="ECO:0000256" key="6">
    <source>
        <dbReference type="PIRNR" id="PIRNR000535"/>
    </source>
</evidence>
<keyword evidence="2 6" id="KW-0808">Transferase</keyword>
<protein>
    <recommendedName>
        <fullName evidence="6">Phosphofructokinase</fullName>
    </recommendedName>
</protein>
<dbReference type="RefSeq" id="WP_009726042.1">
    <property type="nucleotide sequence ID" value="NZ_APHR01000024.1"/>
</dbReference>
<dbReference type="InterPro" id="IPR011611">
    <property type="entry name" value="PfkB_dom"/>
</dbReference>
<comment type="similarity">
    <text evidence="1 6">Belongs to the carbohydrate kinase PfkB family.</text>
</comment>
<dbReference type="GO" id="GO:0008443">
    <property type="term" value="F:phosphofructokinase activity"/>
    <property type="evidence" value="ECO:0007669"/>
    <property type="project" value="TreeGrafter"/>
</dbReference>
<dbReference type="Pfam" id="PF00294">
    <property type="entry name" value="PfkB"/>
    <property type="match status" value="1"/>
</dbReference>
<keyword evidence="9" id="KW-1185">Reference proteome</keyword>
<dbReference type="OrthoDB" id="9801219at2"/>
<dbReference type="Gene3D" id="3.40.1190.20">
    <property type="match status" value="1"/>
</dbReference>
<evidence type="ECO:0000313" key="9">
    <source>
        <dbReference type="Proteomes" id="UP000012019"/>
    </source>
</evidence>
<organism evidence="8 9">
    <name type="scientific">Methylophaga lonarensis MPL</name>
    <dbReference type="NCBI Taxonomy" id="1286106"/>
    <lineage>
        <taxon>Bacteria</taxon>
        <taxon>Pseudomonadati</taxon>
        <taxon>Pseudomonadota</taxon>
        <taxon>Gammaproteobacteria</taxon>
        <taxon>Thiotrichales</taxon>
        <taxon>Piscirickettsiaceae</taxon>
        <taxon>Methylophaga</taxon>
    </lineage>
</organism>
<dbReference type="EMBL" id="APHR01000024">
    <property type="protein sequence ID" value="EMR13413.1"/>
    <property type="molecule type" value="Genomic_DNA"/>
</dbReference>
<dbReference type="NCBIfam" id="TIGR03168">
    <property type="entry name" value="1-PFK"/>
    <property type="match status" value="1"/>
</dbReference>
<comment type="caution">
    <text evidence="8">The sequence shown here is derived from an EMBL/GenBank/DDBJ whole genome shotgun (WGS) entry which is preliminary data.</text>
</comment>
<gene>
    <name evidence="8" type="ORF">MPL1_05162</name>
</gene>
<dbReference type="GO" id="GO:0005524">
    <property type="term" value="F:ATP binding"/>
    <property type="evidence" value="ECO:0007669"/>
    <property type="project" value="UniProtKB-KW"/>
</dbReference>
<keyword evidence="3" id="KW-0547">Nucleotide-binding</keyword>
<evidence type="ECO:0000313" key="8">
    <source>
        <dbReference type="EMBL" id="EMR13413.1"/>
    </source>
</evidence>
<dbReference type="GO" id="GO:0005829">
    <property type="term" value="C:cytosol"/>
    <property type="evidence" value="ECO:0007669"/>
    <property type="project" value="TreeGrafter"/>
</dbReference>